<feature type="transmembrane region" description="Helical" evidence="5">
    <location>
        <begin position="91"/>
        <end position="114"/>
    </location>
</feature>
<dbReference type="EMBL" id="NVUS01000003">
    <property type="protein sequence ID" value="PCJ03053.1"/>
    <property type="molecule type" value="Genomic_DNA"/>
</dbReference>
<name>A0A2A4Z7S1_9PROT</name>
<evidence type="ECO:0000256" key="1">
    <source>
        <dbReference type="ARBA" id="ARBA00004141"/>
    </source>
</evidence>
<feature type="transmembrane region" description="Helical" evidence="5">
    <location>
        <begin position="43"/>
        <end position="60"/>
    </location>
</feature>
<dbReference type="GO" id="GO:0016020">
    <property type="term" value="C:membrane"/>
    <property type="evidence" value="ECO:0007669"/>
    <property type="project" value="UniProtKB-SubCell"/>
</dbReference>
<reference evidence="7" key="2">
    <citation type="journal article" date="2018" name="ISME J.">
        <title>A dynamic microbial community with high functional redundancy inhabits the cold, oxic subseafloor aquifer.</title>
        <authorList>
            <person name="Tully B.J."/>
            <person name="Wheat C.G."/>
            <person name="Glazer B.T."/>
            <person name="Huber J.A."/>
        </authorList>
    </citation>
    <scope>NUCLEOTIDE SEQUENCE</scope>
    <source>
        <strain evidence="7">NORP83</strain>
    </source>
</reference>
<evidence type="ECO:0000256" key="2">
    <source>
        <dbReference type="ARBA" id="ARBA00022692"/>
    </source>
</evidence>
<dbReference type="Pfam" id="PF04932">
    <property type="entry name" value="Wzy_C"/>
    <property type="match status" value="1"/>
</dbReference>
<feature type="transmembrane region" description="Helical" evidence="5">
    <location>
        <begin position="384"/>
        <end position="402"/>
    </location>
</feature>
<feature type="domain" description="O-antigen ligase-related" evidence="6">
    <location>
        <begin position="199"/>
        <end position="336"/>
    </location>
</feature>
<feature type="transmembrane region" description="Helical" evidence="5">
    <location>
        <begin position="244"/>
        <end position="266"/>
    </location>
</feature>
<feature type="transmembrane region" description="Helical" evidence="5">
    <location>
        <begin position="165"/>
        <end position="180"/>
    </location>
</feature>
<feature type="transmembrane region" description="Helical" evidence="5">
    <location>
        <begin position="192"/>
        <end position="209"/>
    </location>
</feature>
<reference key="1">
    <citation type="submission" date="2017-08" db="EMBL/GenBank/DDBJ databases">
        <title>A dynamic microbial community with high functional redundancy inhabits the cold, oxic subseafloor aquifer.</title>
        <authorList>
            <person name="Tully B.J."/>
            <person name="Wheat C.G."/>
            <person name="Glazer B.T."/>
            <person name="Huber J.A."/>
        </authorList>
    </citation>
    <scope>NUCLEOTIDE SEQUENCE [LARGE SCALE GENOMIC DNA]</scope>
</reference>
<dbReference type="AlphaFoldDB" id="A0A2A4Z7S1"/>
<dbReference type="InterPro" id="IPR007016">
    <property type="entry name" value="O-antigen_ligase-rel_domated"/>
</dbReference>
<evidence type="ECO:0000256" key="3">
    <source>
        <dbReference type="ARBA" id="ARBA00022989"/>
    </source>
</evidence>
<feature type="transmembrane region" description="Helical" evidence="5">
    <location>
        <begin position="360"/>
        <end position="378"/>
    </location>
</feature>
<feature type="transmembrane region" description="Helical" evidence="5">
    <location>
        <begin position="20"/>
        <end position="37"/>
    </location>
</feature>
<keyword evidence="2 5" id="KW-0812">Transmembrane</keyword>
<organism evidence="7">
    <name type="scientific">OCS116 cluster bacterium</name>
    <dbReference type="NCBI Taxonomy" id="2030921"/>
    <lineage>
        <taxon>Bacteria</taxon>
        <taxon>Pseudomonadati</taxon>
        <taxon>Pseudomonadota</taxon>
        <taxon>Alphaproteobacteria</taxon>
        <taxon>OCS116 cluster</taxon>
    </lineage>
</organism>
<accession>A0A2A4Z7S1</accession>
<comment type="subcellular location">
    <subcellularLocation>
        <location evidence="1">Membrane</location>
        <topology evidence="1">Multi-pass membrane protein</topology>
    </subcellularLocation>
</comment>
<feature type="transmembrane region" description="Helical" evidence="5">
    <location>
        <begin position="126"/>
        <end position="145"/>
    </location>
</feature>
<evidence type="ECO:0000256" key="4">
    <source>
        <dbReference type="ARBA" id="ARBA00023136"/>
    </source>
</evidence>
<feature type="transmembrane region" description="Helical" evidence="5">
    <location>
        <begin position="215"/>
        <end position="232"/>
    </location>
</feature>
<gene>
    <name evidence="7" type="ORF">COB13_03700</name>
</gene>
<proteinExistence type="predicted"/>
<dbReference type="InterPro" id="IPR051533">
    <property type="entry name" value="WaaL-like"/>
</dbReference>
<sequence>MTYYTDTLTDQTDESKLTKFAYRLFYVAILSSGYVLFEPAPFDLLILLTIFLMLFTNIVLPRQIKWVLAICFVNLMGSFAGIVYSDHYSDSYMHIVVTTYMSLFAIGLIIMIYNDPHKVITLLIKAYVWAALISTILAILGYFHVGPTYDLFTLYGRAKGGFKDPNVYGPFIIPPMLYLLERIVSGGSKVKLIALAKFSILLLGLLLSFSRGAWGVFLFSTLIMFASMYYTAPTNRFRVHLSLYIVISILFMCLALLAALNIPAIADLLSERASLSQSYDIEDGGRFTHHTDALKILIETPLGIGAKEFGWTYGEDVHNTYLTQFLIGGWVAGFSYLFIAFTTMIAGFKYCFQTFPLRKLFVVFYATFISLSVEAWIIDIDHWRILYILLGVIWGVIFYQKYSADQQDQYA</sequence>
<protein>
    <recommendedName>
        <fullName evidence="6">O-antigen ligase-related domain-containing protein</fullName>
    </recommendedName>
</protein>
<dbReference type="PANTHER" id="PTHR37422:SF21">
    <property type="entry name" value="EXOQ-LIKE PROTEIN"/>
    <property type="match status" value="1"/>
</dbReference>
<feature type="transmembrane region" description="Helical" evidence="5">
    <location>
        <begin position="67"/>
        <end position="85"/>
    </location>
</feature>
<keyword evidence="3 5" id="KW-1133">Transmembrane helix</keyword>
<evidence type="ECO:0000259" key="6">
    <source>
        <dbReference type="Pfam" id="PF04932"/>
    </source>
</evidence>
<keyword evidence="4 5" id="KW-0472">Membrane</keyword>
<evidence type="ECO:0000256" key="5">
    <source>
        <dbReference type="SAM" id="Phobius"/>
    </source>
</evidence>
<feature type="transmembrane region" description="Helical" evidence="5">
    <location>
        <begin position="325"/>
        <end position="348"/>
    </location>
</feature>
<evidence type="ECO:0000313" key="7">
    <source>
        <dbReference type="EMBL" id="PCJ03053.1"/>
    </source>
</evidence>
<dbReference type="PANTHER" id="PTHR37422">
    <property type="entry name" value="TEICHURONIC ACID BIOSYNTHESIS PROTEIN TUAE"/>
    <property type="match status" value="1"/>
</dbReference>
<comment type="caution">
    <text evidence="7">The sequence shown here is derived from an EMBL/GenBank/DDBJ whole genome shotgun (WGS) entry which is preliminary data.</text>
</comment>